<comment type="caution">
    <text evidence="5">The sequence shown here is derived from an EMBL/GenBank/DDBJ whole genome shotgun (WGS) entry which is preliminary data.</text>
</comment>
<keyword evidence="3" id="KW-0479">Metal-binding</keyword>
<organism evidence="5 6">
    <name type="scientific">Ilyodon furcidens</name>
    <name type="common">goldbreast splitfin</name>
    <dbReference type="NCBI Taxonomy" id="33524"/>
    <lineage>
        <taxon>Eukaryota</taxon>
        <taxon>Metazoa</taxon>
        <taxon>Chordata</taxon>
        <taxon>Craniata</taxon>
        <taxon>Vertebrata</taxon>
        <taxon>Euteleostomi</taxon>
        <taxon>Actinopterygii</taxon>
        <taxon>Neopterygii</taxon>
        <taxon>Teleostei</taxon>
        <taxon>Neoteleostei</taxon>
        <taxon>Acanthomorphata</taxon>
        <taxon>Ovalentaria</taxon>
        <taxon>Atherinomorphae</taxon>
        <taxon>Cyprinodontiformes</taxon>
        <taxon>Goodeidae</taxon>
        <taxon>Ilyodon</taxon>
    </lineage>
</organism>
<gene>
    <name evidence="5" type="ORF">ILYODFUR_035319</name>
</gene>
<dbReference type="InterPro" id="IPR002401">
    <property type="entry name" value="Cyt_P450_E_grp-I"/>
</dbReference>
<dbReference type="PRINTS" id="PR00463">
    <property type="entry name" value="EP450I"/>
</dbReference>
<protein>
    <submittedName>
        <fullName evidence="5">Uncharacterized protein</fullName>
    </submittedName>
</protein>
<dbReference type="PANTHER" id="PTHR24300:SF153">
    <property type="entry name" value="CYTOCHROME P450 2G1-LIKE-RELATED"/>
    <property type="match status" value="1"/>
</dbReference>
<evidence type="ECO:0000256" key="1">
    <source>
        <dbReference type="ARBA" id="ARBA00001971"/>
    </source>
</evidence>
<dbReference type="PRINTS" id="PR00385">
    <property type="entry name" value="P450"/>
</dbReference>
<dbReference type="InterPro" id="IPR036396">
    <property type="entry name" value="Cyt_P450_sf"/>
</dbReference>
<dbReference type="Pfam" id="PF00067">
    <property type="entry name" value="p450"/>
    <property type="match status" value="1"/>
</dbReference>
<evidence type="ECO:0000256" key="2">
    <source>
        <dbReference type="ARBA" id="ARBA00010617"/>
    </source>
</evidence>
<sequence>MLACYLLGNKDAAFLQQMYNIFPWAMEQLPGQHHTVFARIEEIRDFIQIKIQEHRETLDPSSPRDYIDCFLFRAHQEKDNPSTEFHYDNLIATVMNLFIAGTETTSSTIRYALSVLIKHKNIQEKMQKEIDTVIGRERCPSMEERKSLPFSDAVIHEVQRFLDMLPLSVPHYALEDISFRGYTIPK</sequence>
<dbReference type="InterPro" id="IPR050182">
    <property type="entry name" value="Cytochrome_P450_fam2"/>
</dbReference>
<proteinExistence type="inferred from homology"/>
<dbReference type="EMBL" id="JAHRIQ010064607">
    <property type="protein sequence ID" value="MEQ2242377.1"/>
    <property type="molecule type" value="Genomic_DNA"/>
</dbReference>
<evidence type="ECO:0000256" key="3">
    <source>
        <dbReference type="ARBA" id="ARBA00022723"/>
    </source>
</evidence>
<evidence type="ECO:0000313" key="6">
    <source>
        <dbReference type="Proteomes" id="UP001482620"/>
    </source>
</evidence>
<evidence type="ECO:0000256" key="4">
    <source>
        <dbReference type="ARBA" id="ARBA00023004"/>
    </source>
</evidence>
<evidence type="ECO:0000313" key="5">
    <source>
        <dbReference type="EMBL" id="MEQ2242377.1"/>
    </source>
</evidence>
<dbReference type="Proteomes" id="UP001482620">
    <property type="component" value="Unassembled WGS sequence"/>
</dbReference>
<feature type="non-terminal residue" evidence="5">
    <location>
        <position position="186"/>
    </location>
</feature>
<comment type="similarity">
    <text evidence="2">Belongs to the cytochrome P450 family.</text>
</comment>
<keyword evidence="4" id="KW-0408">Iron</keyword>
<dbReference type="PANTHER" id="PTHR24300">
    <property type="entry name" value="CYTOCHROME P450 508A4-RELATED"/>
    <property type="match status" value="1"/>
</dbReference>
<comment type="cofactor">
    <cofactor evidence="1">
        <name>heme</name>
        <dbReference type="ChEBI" id="CHEBI:30413"/>
    </cofactor>
</comment>
<dbReference type="SUPFAM" id="SSF48264">
    <property type="entry name" value="Cytochrome P450"/>
    <property type="match status" value="1"/>
</dbReference>
<dbReference type="InterPro" id="IPR001128">
    <property type="entry name" value="Cyt_P450"/>
</dbReference>
<accession>A0ABV0UF53</accession>
<keyword evidence="6" id="KW-1185">Reference proteome</keyword>
<dbReference type="Gene3D" id="1.10.630.10">
    <property type="entry name" value="Cytochrome P450"/>
    <property type="match status" value="1"/>
</dbReference>
<reference evidence="5 6" key="1">
    <citation type="submission" date="2021-06" db="EMBL/GenBank/DDBJ databases">
        <authorList>
            <person name="Palmer J.M."/>
        </authorList>
    </citation>
    <scope>NUCLEOTIDE SEQUENCE [LARGE SCALE GENOMIC DNA]</scope>
    <source>
        <strain evidence="6">if_2019</strain>
        <tissue evidence="5">Muscle</tissue>
    </source>
</reference>
<name>A0ABV0UF53_9TELE</name>